<sequence>MHKMANILDKMPKSVQKYAKEIIHEIYMAPRKTDGLKAFEKFLGTYESKYPKACECLKKDKDQLFSFYDFPGMHWQYIRTTNPIESTFATKSVSKSYEKKIYRKPGYCIDDIWRIDGLSLIWALKWNCGNPLLDEKGDIQMETTMRIRVPKQGTGAD</sequence>
<dbReference type="PANTHER" id="PTHR33217:SF9">
    <property type="entry name" value="MUTATOR FAMILY TRANSPOSASE"/>
    <property type="match status" value="1"/>
</dbReference>
<dbReference type="Pfam" id="PF00872">
    <property type="entry name" value="Transposase_mut"/>
    <property type="match status" value="1"/>
</dbReference>
<comment type="similarity">
    <text evidence="2 6">Belongs to the transposase mutator family.</text>
</comment>
<protein>
    <recommendedName>
        <fullName evidence="6">Mutator family transposase</fullName>
    </recommendedName>
</protein>
<keyword evidence="8" id="KW-1185">Reference proteome</keyword>
<reference evidence="7 8" key="2">
    <citation type="journal article" date="2011" name="Mol. Biol. Evol.">
        <title>Unity in variety--the pan-genome of the Chlamydiae.</title>
        <authorList>
            <person name="Collingro A."/>
            <person name="Tischler P."/>
            <person name="Weinmaier T."/>
            <person name="Penz T."/>
            <person name="Heinz E."/>
            <person name="Brunham R.C."/>
            <person name="Read T.D."/>
            <person name="Bavoil P.M."/>
            <person name="Sachse K."/>
            <person name="Kahane S."/>
            <person name="Friedman M.G."/>
            <person name="Rattei T."/>
            <person name="Myers G.S."/>
            <person name="Horn M."/>
        </authorList>
    </citation>
    <scope>NUCLEOTIDE SEQUENCE [LARGE SCALE GENOMIC DNA]</scope>
    <source>
        <strain evidence="8">UV7</strain>
    </source>
</reference>
<evidence type="ECO:0000256" key="2">
    <source>
        <dbReference type="ARBA" id="ARBA00010961"/>
    </source>
</evidence>
<keyword evidence="5 6" id="KW-0233">DNA recombination</keyword>
<name>F8L1Y5_PARAV</name>
<organism evidence="7 8">
    <name type="scientific">Parachlamydia acanthamoebae (strain UV7)</name>
    <dbReference type="NCBI Taxonomy" id="765952"/>
    <lineage>
        <taxon>Bacteria</taxon>
        <taxon>Pseudomonadati</taxon>
        <taxon>Chlamydiota</taxon>
        <taxon>Chlamydiia</taxon>
        <taxon>Parachlamydiales</taxon>
        <taxon>Parachlamydiaceae</taxon>
        <taxon>Parachlamydia</taxon>
    </lineage>
</organism>
<dbReference type="PANTHER" id="PTHR33217">
    <property type="entry name" value="TRANSPOSASE FOR INSERTION SEQUENCE ELEMENT IS1081"/>
    <property type="match status" value="1"/>
</dbReference>
<dbReference type="AlphaFoldDB" id="F8L1Y5"/>
<evidence type="ECO:0000256" key="5">
    <source>
        <dbReference type="ARBA" id="ARBA00023172"/>
    </source>
</evidence>
<dbReference type="GO" id="GO:0004803">
    <property type="term" value="F:transposase activity"/>
    <property type="evidence" value="ECO:0007669"/>
    <property type="project" value="UniProtKB-UniRule"/>
</dbReference>
<evidence type="ECO:0000256" key="1">
    <source>
        <dbReference type="ARBA" id="ARBA00002190"/>
    </source>
</evidence>
<dbReference type="GO" id="GO:0006313">
    <property type="term" value="P:DNA transposition"/>
    <property type="evidence" value="ECO:0007669"/>
    <property type="project" value="UniProtKB-UniRule"/>
</dbReference>
<evidence type="ECO:0000313" key="8">
    <source>
        <dbReference type="Proteomes" id="UP000000495"/>
    </source>
</evidence>
<dbReference type="EMBL" id="FR872580">
    <property type="protein sequence ID" value="CCB87299.1"/>
    <property type="molecule type" value="Genomic_DNA"/>
</dbReference>
<dbReference type="eggNOG" id="COG3328">
    <property type="taxonomic scope" value="Bacteria"/>
</dbReference>
<accession>F8L1Y5</accession>
<keyword evidence="4 6" id="KW-0238">DNA-binding</keyword>
<dbReference type="Proteomes" id="UP000000495">
    <property type="component" value="Chromosome"/>
</dbReference>
<gene>
    <name evidence="7" type="ordered locus">PUV_23490</name>
</gene>
<dbReference type="STRING" id="765952.PUV_23490"/>
<evidence type="ECO:0000256" key="4">
    <source>
        <dbReference type="ARBA" id="ARBA00023125"/>
    </source>
</evidence>
<evidence type="ECO:0000256" key="3">
    <source>
        <dbReference type="ARBA" id="ARBA00022578"/>
    </source>
</evidence>
<evidence type="ECO:0000313" key="7">
    <source>
        <dbReference type="EMBL" id="CCB87299.1"/>
    </source>
</evidence>
<dbReference type="GO" id="GO:0003677">
    <property type="term" value="F:DNA binding"/>
    <property type="evidence" value="ECO:0007669"/>
    <property type="project" value="UniProtKB-UniRule"/>
</dbReference>
<dbReference type="HOGENOM" id="CLU_036805_8_1_0"/>
<comment type="function">
    <text evidence="1 6">Required for the transposition of the insertion element.</text>
</comment>
<reference key="1">
    <citation type="journal article" date="2011" name="Mol. Biol. Evol.">
        <title>Unity in variety -- the pan-genome of the Chlamydiae.</title>
        <authorList>
            <person name="Collingro A."/>
            <person name="Tischler P."/>
            <person name="Weinmaier T."/>
            <person name="Penz T."/>
            <person name="Heinz E."/>
            <person name="Brunham R.C."/>
            <person name="Read T.D."/>
            <person name="Bavoil P.M."/>
            <person name="Sachse K."/>
            <person name="Kahane S."/>
            <person name="Friedman M.G."/>
            <person name="Rattei T."/>
            <person name="Myers G.S.A."/>
            <person name="Horn M."/>
        </authorList>
    </citation>
    <scope>NUCLEOTIDE SEQUENCE</scope>
    <source>
        <strain>UV7</strain>
    </source>
</reference>
<evidence type="ECO:0000256" key="6">
    <source>
        <dbReference type="RuleBase" id="RU365089"/>
    </source>
</evidence>
<dbReference type="InterPro" id="IPR001207">
    <property type="entry name" value="Transposase_mutator"/>
</dbReference>
<keyword evidence="6" id="KW-0814">Transposable element</keyword>
<keyword evidence="3 6" id="KW-0815">Transposition</keyword>
<dbReference type="KEGG" id="puv:PUV_23490"/>
<proteinExistence type="inferred from homology"/>